<evidence type="ECO:0000256" key="1">
    <source>
        <dbReference type="ARBA" id="ARBA00004294"/>
    </source>
</evidence>
<evidence type="ECO:0008006" key="12">
    <source>
        <dbReference type="Google" id="ProtNLM"/>
    </source>
</evidence>
<dbReference type="Pfam" id="PF17171">
    <property type="entry name" value="GST_C_6"/>
    <property type="match status" value="1"/>
</dbReference>
<feature type="compositionally biased region" description="Basic and acidic residues" evidence="7">
    <location>
        <begin position="566"/>
        <end position="575"/>
    </location>
</feature>
<keyword evidence="4" id="KW-0653">Protein transport</keyword>
<dbReference type="Proteomes" id="UP000076632">
    <property type="component" value="Unassembled WGS sequence"/>
</dbReference>
<gene>
    <name evidence="10" type="ORF">L228DRAFT_281314</name>
</gene>
<feature type="domain" description="Metaxin glutathione S-transferase" evidence="9">
    <location>
        <begin position="225"/>
        <end position="287"/>
    </location>
</feature>
<evidence type="ECO:0000256" key="6">
    <source>
        <dbReference type="ARBA" id="ARBA00023136"/>
    </source>
</evidence>
<dbReference type="CDD" id="cd03078">
    <property type="entry name" value="GST_N_Metaxin1_like"/>
    <property type="match status" value="1"/>
</dbReference>
<dbReference type="GO" id="GO:0001401">
    <property type="term" value="C:SAM complex"/>
    <property type="evidence" value="ECO:0007669"/>
    <property type="project" value="InterPro"/>
</dbReference>
<evidence type="ECO:0000256" key="7">
    <source>
        <dbReference type="SAM" id="MobiDB-lite"/>
    </source>
</evidence>
<dbReference type="AlphaFoldDB" id="A0A165I1B5"/>
<keyword evidence="2" id="KW-0813">Transport</keyword>
<organism evidence="10 11">
    <name type="scientific">Xylona heveae (strain CBS 132557 / TC161)</name>
    <dbReference type="NCBI Taxonomy" id="1328760"/>
    <lineage>
        <taxon>Eukaryota</taxon>
        <taxon>Fungi</taxon>
        <taxon>Dikarya</taxon>
        <taxon>Ascomycota</taxon>
        <taxon>Pezizomycotina</taxon>
        <taxon>Xylonomycetes</taxon>
        <taxon>Xylonales</taxon>
        <taxon>Xylonaceae</taxon>
        <taxon>Xylona</taxon>
    </lineage>
</organism>
<dbReference type="InterPro" id="IPR033468">
    <property type="entry name" value="Metaxin_GST"/>
</dbReference>
<feature type="compositionally biased region" description="Polar residues" evidence="7">
    <location>
        <begin position="167"/>
        <end position="191"/>
    </location>
</feature>
<dbReference type="EMBL" id="KV407456">
    <property type="protein sequence ID" value="KZF24215.1"/>
    <property type="molecule type" value="Genomic_DNA"/>
</dbReference>
<dbReference type="RefSeq" id="XP_018189770.1">
    <property type="nucleotide sequence ID" value="XM_018335881.1"/>
</dbReference>
<dbReference type="GO" id="GO:0007005">
    <property type="term" value="P:mitochondrion organization"/>
    <property type="evidence" value="ECO:0007669"/>
    <property type="project" value="TreeGrafter"/>
</dbReference>
<keyword evidence="11" id="KW-1185">Reference proteome</keyword>
<dbReference type="GeneID" id="28901018"/>
<feature type="region of interest" description="Disordered" evidence="7">
    <location>
        <begin position="513"/>
        <end position="575"/>
    </location>
</feature>
<feature type="region of interest" description="Disordered" evidence="7">
    <location>
        <begin position="164"/>
        <end position="191"/>
    </location>
</feature>
<comment type="subcellular location">
    <subcellularLocation>
        <location evidence="1">Mitochondrion outer membrane</location>
    </subcellularLocation>
</comment>
<proteinExistence type="predicted"/>
<dbReference type="InterPro" id="IPR019564">
    <property type="entry name" value="Sam37/metaxin_N"/>
</dbReference>
<evidence type="ECO:0000256" key="4">
    <source>
        <dbReference type="ARBA" id="ARBA00022927"/>
    </source>
</evidence>
<evidence type="ECO:0000259" key="8">
    <source>
        <dbReference type="Pfam" id="PF10568"/>
    </source>
</evidence>
<evidence type="ECO:0000313" key="11">
    <source>
        <dbReference type="Proteomes" id="UP000076632"/>
    </source>
</evidence>
<dbReference type="PANTHER" id="PTHR12289">
    <property type="entry name" value="METAXIN RELATED"/>
    <property type="match status" value="1"/>
</dbReference>
<evidence type="ECO:0000313" key="10">
    <source>
        <dbReference type="EMBL" id="KZF24215.1"/>
    </source>
</evidence>
<dbReference type="InterPro" id="IPR050931">
    <property type="entry name" value="Mito_Protein_Transport_Metaxin"/>
</dbReference>
<feature type="region of interest" description="Disordered" evidence="7">
    <location>
        <begin position="303"/>
        <end position="344"/>
    </location>
</feature>
<keyword evidence="5" id="KW-0496">Mitochondrion</keyword>
<dbReference type="InParanoid" id="A0A165I1B5"/>
<name>A0A165I1B5_XYLHT</name>
<sequence>MTLELHIWGPAFSLPSIDAQCLAAIAYLTQAVPKDHWVLVASSDPSLSPTRELPVLKDGPTCISGFRNIIDYLRQCNGEWYLDRKLDAQQKADCTAFTSFIESNGQPLVDLSLYVSTENYTGVTRSAYSSILPWPTQYITPPRRRAAAKARTAHLGLSSLDLDTAADETNNPSQASGTAAGTPGQTEQQIPTSLLRKPKETVTRLLRQPHYANRFRLDALTTAFFEPLQTLLGKKKFLLTNESEGPTSLDCVALAYLSLALYAELPHAWLADALRNKFGRLAAYTHNLRRLFFGARTVSPSDALASPVPSSNSQAAPPSASRTTSPSYSSSSPTDPTSPSSTTALPFVAPSQGGLLSIGSLLLSNIADSLPIVGQFRATNRLRAAAAAEEAADPSEVEFFNNMMRRARWEVVTQALTVAAGVSAFVVYMLYHGIVILPGSSPSPSSSSSSWLGHGDEHDEEYYEGPEDEDADEDQTAYATLQGQSRLDNMGDAGAALAALMNYDIPDDLLHGGGGAGAGGHPEDSASHSSSTGVERDDDGDHGPHPSRQVDGSVAATDHPAPGVDVDVHVQPDRP</sequence>
<keyword evidence="3" id="KW-1000">Mitochondrion outer membrane</keyword>
<feature type="compositionally biased region" description="Low complexity" evidence="7">
    <location>
        <begin position="441"/>
        <end position="450"/>
    </location>
</feature>
<evidence type="ECO:0000256" key="2">
    <source>
        <dbReference type="ARBA" id="ARBA00022448"/>
    </source>
</evidence>
<protein>
    <recommendedName>
        <fullName evidence="12">Mitochondrial outer membrane transport complex Sam37/metaxin N-terminal domain-containing protein</fullName>
    </recommendedName>
</protein>
<feature type="compositionally biased region" description="Low complexity" evidence="7">
    <location>
        <begin position="305"/>
        <end position="344"/>
    </location>
</feature>
<evidence type="ECO:0000256" key="3">
    <source>
        <dbReference type="ARBA" id="ARBA00022787"/>
    </source>
</evidence>
<dbReference type="GO" id="GO:0015031">
    <property type="term" value="P:protein transport"/>
    <property type="evidence" value="ECO:0007669"/>
    <property type="project" value="UniProtKB-KW"/>
</dbReference>
<reference evidence="10 11" key="1">
    <citation type="journal article" date="2016" name="Fungal Biol.">
        <title>The genome of Xylona heveae provides a window into fungal endophytism.</title>
        <authorList>
            <person name="Gazis R."/>
            <person name="Kuo A."/>
            <person name="Riley R."/>
            <person name="LaButti K."/>
            <person name="Lipzen A."/>
            <person name="Lin J."/>
            <person name="Amirebrahimi M."/>
            <person name="Hesse C.N."/>
            <person name="Spatafora J.W."/>
            <person name="Henrissat B."/>
            <person name="Hainaut M."/>
            <person name="Grigoriev I.V."/>
            <person name="Hibbett D.S."/>
        </authorList>
    </citation>
    <scope>NUCLEOTIDE SEQUENCE [LARGE SCALE GENOMIC DNA]</scope>
    <source>
        <strain evidence="10 11">TC161</strain>
    </source>
</reference>
<feature type="region of interest" description="Disordered" evidence="7">
    <location>
        <begin position="441"/>
        <end position="474"/>
    </location>
</feature>
<keyword evidence="6" id="KW-0472">Membrane</keyword>
<dbReference type="Pfam" id="PF10568">
    <property type="entry name" value="Tom37"/>
    <property type="match status" value="1"/>
</dbReference>
<evidence type="ECO:0000256" key="5">
    <source>
        <dbReference type="ARBA" id="ARBA00023128"/>
    </source>
</evidence>
<feature type="domain" description="Mitochondrial outer membrane transport complex Sam37/metaxin N-terminal" evidence="8">
    <location>
        <begin position="21"/>
        <end position="145"/>
    </location>
</feature>
<accession>A0A165I1B5</accession>
<dbReference type="STRING" id="1328760.A0A165I1B5"/>
<feature type="compositionally biased region" description="Acidic residues" evidence="7">
    <location>
        <begin position="458"/>
        <end position="474"/>
    </location>
</feature>
<dbReference type="PANTHER" id="PTHR12289:SF41">
    <property type="entry name" value="FAILED AXON CONNECTIONS-RELATED"/>
    <property type="match status" value="1"/>
</dbReference>
<evidence type="ECO:0000259" key="9">
    <source>
        <dbReference type="Pfam" id="PF17171"/>
    </source>
</evidence>
<dbReference type="OrthoDB" id="5835136at2759"/>